<evidence type="ECO:0008006" key="4">
    <source>
        <dbReference type="Google" id="ProtNLM"/>
    </source>
</evidence>
<keyword evidence="1" id="KW-1133">Transmembrane helix</keyword>
<proteinExistence type="predicted"/>
<reference evidence="2 3" key="1">
    <citation type="submission" date="2023-01" db="EMBL/GenBank/DDBJ databases">
        <title>Analysis of 21 Apiospora genomes using comparative genomics revels a genus with tremendous synthesis potential of carbohydrate active enzymes and secondary metabolites.</title>
        <authorList>
            <person name="Sorensen T."/>
        </authorList>
    </citation>
    <scope>NUCLEOTIDE SEQUENCE [LARGE SCALE GENOMIC DNA]</scope>
    <source>
        <strain evidence="2 3">CBS 24483</strain>
    </source>
</reference>
<evidence type="ECO:0000256" key="1">
    <source>
        <dbReference type="SAM" id="Phobius"/>
    </source>
</evidence>
<keyword evidence="3" id="KW-1185">Reference proteome</keyword>
<dbReference type="SUPFAM" id="SSF53720">
    <property type="entry name" value="ALDH-like"/>
    <property type="match status" value="1"/>
</dbReference>
<dbReference type="RefSeq" id="XP_066705418.1">
    <property type="nucleotide sequence ID" value="XM_066836525.1"/>
</dbReference>
<dbReference type="PANTHER" id="PTHR43111">
    <property type="entry name" value="ALDEHYDE DEHYDROGENASE B-RELATED"/>
    <property type="match status" value="1"/>
</dbReference>
<keyword evidence="1" id="KW-0812">Transmembrane</keyword>
<sequence>MSSSPDTHAIERLQDAVTDGRAENIRYRQNQLQSLHASLREEAGSICSALAKDAQSSAAEVETEYYLAMDAVRHFYDSLNFAEEHEMEYAVTHGKDNATRRLGAGLVVIRPTSHTRFYSIVTPLAVAISAGNCVIVELQDTLLQVDSVLRKLLPAALDINTFCLTKTITDSSILETALLVDQTSASSSANASLTTQLLSSTTTRTVAIVDRTADIQAAAKAITNARFSFGGTSPYAPDLVLVNEFVKQDFFEACSKYATLAFAKESSARKVSGNQSEETRKAVKDAEDRKHVSSFGPNDFNLIDILDRSTPLMGMKISGRYLPLATCSGLVDAIFTQQFENPLLAGYFFADPASAKYLAHHLPCHVSCLNQIPVQLLVGPAAPTAHDADYLYRYSKGMFSVARPQYVEPLPEAFTKAAGLLAGDSKNKITPSTIRALAVKPLKPTGQPKYEQLGFFEAGFLTMASITLFGILPIVGYTTWITSRKAIEFALRWRQQ</sequence>
<dbReference type="InterPro" id="IPR016163">
    <property type="entry name" value="Ald_DH_C"/>
</dbReference>
<dbReference type="PANTHER" id="PTHR43111:SF1">
    <property type="entry name" value="ALDEHYDE DEHYDROGENASE B-RELATED"/>
    <property type="match status" value="1"/>
</dbReference>
<dbReference type="GeneID" id="92069587"/>
<name>A0ABR1QTL9_9PEZI</name>
<comment type="caution">
    <text evidence="2">The sequence shown here is derived from an EMBL/GenBank/DDBJ whole genome shotgun (WGS) entry which is preliminary data.</text>
</comment>
<organism evidence="2 3">
    <name type="scientific">Apiospora aurea</name>
    <dbReference type="NCBI Taxonomy" id="335848"/>
    <lineage>
        <taxon>Eukaryota</taxon>
        <taxon>Fungi</taxon>
        <taxon>Dikarya</taxon>
        <taxon>Ascomycota</taxon>
        <taxon>Pezizomycotina</taxon>
        <taxon>Sordariomycetes</taxon>
        <taxon>Xylariomycetidae</taxon>
        <taxon>Amphisphaeriales</taxon>
        <taxon>Apiosporaceae</taxon>
        <taxon>Apiospora</taxon>
    </lineage>
</organism>
<dbReference type="InterPro" id="IPR016162">
    <property type="entry name" value="Ald_DH_N"/>
</dbReference>
<accession>A0ABR1QTL9</accession>
<dbReference type="InterPro" id="IPR016161">
    <property type="entry name" value="Ald_DH/histidinol_DH"/>
</dbReference>
<evidence type="ECO:0000313" key="3">
    <source>
        <dbReference type="Proteomes" id="UP001391051"/>
    </source>
</evidence>
<dbReference type="EMBL" id="JAQQWE010000001">
    <property type="protein sequence ID" value="KAK7966026.1"/>
    <property type="molecule type" value="Genomic_DNA"/>
</dbReference>
<feature type="transmembrane region" description="Helical" evidence="1">
    <location>
        <begin position="453"/>
        <end position="475"/>
    </location>
</feature>
<protein>
    <recommendedName>
        <fullName evidence="4">Aldehyde dehydrogenase domain-containing protein</fullName>
    </recommendedName>
</protein>
<evidence type="ECO:0000313" key="2">
    <source>
        <dbReference type="EMBL" id="KAK7966026.1"/>
    </source>
</evidence>
<dbReference type="Gene3D" id="3.40.605.10">
    <property type="entry name" value="Aldehyde Dehydrogenase, Chain A, domain 1"/>
    <property type="match status" value="1"/>
</dbReference>
<dbReference type="Proteomes" id="UP001391051">
    <property type="component" value="Unassembled WGS sequence"/>
</dbReference>
<gene>
    <name evidence="2" type="ORF">PG986_000303</name>
</gene>
<dbReference type="Gene3D" id="3.40.309.10">
    <property type="entry name" value="Aldehyde Dehydrogenase, Chain A, domain 2"/>
    <property type="match status" value="1"/>
</dbReference>
<keyword evidence="1" id="KW-0472">Membrane</keyword>